<evidence type="ECO:0000313" key="2">
    <source>
        <dbReference type="Proteomes" id="UP000752171"/>
    </source>
</evidence>
<comment type="caution">
    <text evidence="1">The sequence shown here is derived from an EMBL/GenBank/DDBJ whole genome shotgun (WGS) entry which is preliminary data.</text>
</comment>
<reference evidence="1 2" key="1">
    <citation type="submission" date="2021-07" db="EMBL/GenBank/DDBJ databases">
        <authorList>
            <person name="Imarazene B."/>
            <person name="Zahm M."/>
            <person name="Klopp C."/>
            <person name="Cabau C."/>
            <person name="Beille S."/>
            <person name="Jouanno E."/>
            <person name="Castinel A."/>
            <person name="Lluch J."/>
            <person name="Gil L."/>
            <person name="Kuchtly C."/>
            <person name="Lopez Roques C."/>
            <person name="Donnadieu C."/>
            <person name="Parrinello H."/>
            <person name="Journot L."/>
            <person name="Du K."/>
            <person name="Schartl M."/>
            <person name="Retaux S."/>
            <person name="Guiguen Y."/>
        </authorList>
    </citation>
    <scope>NUCLEOTIDE SEQUENCE [LARGE SCALE GENOMIC DNA]</scope>
    <source>
        <strain evidence="1">Pach_M1</strain>
        <tissue evidence="1">Testis</tissue>
    </source>
</reference>
<protein>
    <submittedName>
        <fullName evidence="1">Uncharacterized protein</fullName>
    </submittedName>
</protein>
<dbReference type="EMBL" id="JAICCE010000003">
    <property type="protein sequence ID" value="KAG9279677.1"/>
    <property type="molecule type" value="Genomic_DNA"/>
</dbReference>
<proteinExistence type="predicted"/>
<dbReference type="AlphaFoldDB" id="A0A8T2M900"/>
<organism evidence="1 2">
    <name type="scientific">Astyanax mexicanus</name>
    <name type="common">Blind cave fish</name>
    <name type="synonym">Astyanax fasciatus mexicanus</name>
    <dbReference type="NCBI Taxonomy" id="7994"/>
    <lineage>
        <taxon>Eukaryota</taxon>
        <taxon>Metazoa</taxon>
        <taxon>Chordata</taxon>
        <taxon>Craniata</taxon>
        <taxon>Vertebrata</taxon>
        <taxon>Euteleostomi</taxon>
        <taxon>Actinopterygii</taxon>
        <taxon>Neopterygii</taxon>
        <taxon>Teleostei</taxon>
        <taxon>Ostariophysi</taxon>
        <taxon>Characiformes</taxon>
        <taxon>Characoidei</taxon>
        <taxon>Acestrorhamphidae</taxon>
        <taxon>Acestrorhamphinae</taxon>
        <taxon>Astyanax</taxon>
    </lineage>
</organism>
<evidence type="ECO:0000313" key="1">
    <source>
        <dbReference type="EMBL" id="KAG9279677.1"/>
    </source>
</evidence>
<sequence>MFLAFHSECWDGLKHPLQPRMIFDGSEDEHAGTLLEGQTPLKDDAVTTDLMIANKILEWNYHVFKDWILGIFVHRMIPLKMTDIHDELYLVMAMVE</sequence>
<dbReference type="Proteomes" id="UP000752171">
    <property type="component" value="Unassembled WGS sequence"/>
</dbReference>
<accession>A0A8T2M900</accession>
<name>A0A8T2M900_ASTMX</name>
<gene>
    <name evidence="1" type="ORF">AMEX_G5221</name>
</gene>